<dbReference type="EMBL" id="CP030840">
    <property type="protein sequence ID" value="AXC11707.1"/>
    <property type="molecule type" value="Genomic_DNA"/>
</dbReference>
<feature type="signal peptide" evidence="5">
    <location>
        <begin position="1"/>
        <end position="19"/>
    </location>
</feature>
<dbReference type="InterPro" id="IPR017853">
    <property type="entry name" value="GH"/>
</dbReference>
<keyword evidence="5" id="KW-0732">Signal</keyword>
<feature type="domain" description="Beta-hexosaminidase bacterial type N-terminal" evidence="7">
    <location>
        <begin position="22"/>
        <end position="154"/>
    </location>
</feature>
<feature type="chain" id="PRO_5016244468" evidence="5">
    <location>
        <begin position="20"/>
        <end position="673"/>
    </location>
</feature>
<keyword evidence="2" id="KW-0378">Hydrolase</keyword>
<dbReference type="Gene3D" id="3.20.20.80">
    <property type="entry name" value="Glycosidases"/>
    <property type="match status" value="1"/>
</dbReference>
<gene>
    <name evidence="8" type="ORF">ACPOL_2385</name>
</gene>
<dbReference type="Proteomes" id="UP000253606">
    <property type="component" value="Chromosome"/>
</dbReference>
<evidence type="ECO:0000256" key="3">
    <source>
        <dbReference type="ARBA" id="ARBA00023295"/>
    </source>
</evidence>
<dbReference type="PANTHER" id="PTHR22600">
    <property type="entry name" value="BETA-HEXOSAMINIDASE"/>
    <property type="match status" value="1"/>
</dbReference>
<dbReference type="OrthoDB" id="1098018at2"/>
<keyword evidence="3" id="KW-0326">Glycosidase</keyword>
<dbReference type="GO" id="GO:0016020">
    <property type="term" value="C:membrane"/>
    <property type="evidence" value="ECO:0007669"/>
    <property type="project" value="TreeGrafter"/>
</dbReference>
<dbReference type="PANTHER" id="PTHR22600:SF21">
    <property type="entry name" value="BETA-HEXOSAMINIDASE A"/>
    <property type="match status" value="1"/>
</dbReference>
<sequence length="673" mass="74317">MKVCGIAFCLLIAGPAGNAADLNLMPWPSAAIVQDGFLTVDHALRIEVTGGDDRVRRAVARFLKNLSTETGVPYDRRFDGTPDGATLSIRCTGVGRRVQAVDEDESYHLSVSGTGVELTAANPLGILHGLETLLQLVEPGPHGWRIPYVRIDDAPRFAWRGMMIDVSRHFMPLQAIERNVDGMAEVKLNVLHLHLSDDEGFRVESRRCPKLTGAASGGLFYTQSQIRELIAYARNRGIRVVPEFDVPGHAVSWIVAYPRLASGTAPARLVQSQHDDLRPPLNPTQDSTYKLLETAFGEMAKLFPDAYFHIGGDEVDGKYWDHDPEIQRWMRSHGIKDNHALQTYFTRRVEKIVHKDGKIMEGWDEILDSDLPKQSLIQSWRGADSLASAAQSGYKTILSAGYYLDLMHSASYHYAVDPLAGKSAALSPAEKANILGGEAAQWTEYVTPENLDNRIWPRMGAIAERLWSAEGVTDVDSMYRRLSVLSRSLAWRGLEHETGSRMMLGRIEGDDLPAPLLETLAMAVEPVKEYDREQTQVYDVTAPLNRLVDSVPPESDYSRSINALAARAAHDASVRLELRRQFSQWRDNDARLEPYLAASHLRLGLAPLSQDLSKLGVLGLAALDAIEAGKPISVDSRNEQLALVQATAAHHAELLLAVTPSVRVLIEAEPGTQ</sequence>
<evidence type="ECO:0000313" key="8">
    <source>
        <dbReference type="EMBL" id="AXC11707.1"/>
    </source>
</evidence>
<name>A0A2Z5FYZ9_9BACT</name>
<dbReference type="AlphaFoldDB" id="A0A2Z5FYZ9"/>
<comment type="similarity">
    <text evidence="1">Belongs to the glycosyl hydrolase 20 family.</text>
</comment>
<dbReference type="SUPFAM" id="SSF51445">
    <property type="entry name" value="(Trans)glycosidases"/>
    <property type="match status" value="1"/>
</dbReference>
<feature type="active site" description="Proton donor" evidence="4">
    <location>
        <position position="314"/>
    </location>
</feature>
<reference evidence="8 9" key="1">
    <citation type="journal article" date="2018" name="Front. Microbiol.">
        <title>Hydrolytic Capabilities as a Key to Environmental Success: Chitinolytic and Cellulolytic Acidobacteria From Acidic Sub-arctic Soils and Boreal Peatlands.</title>
        <authorList>
            <person name="Belova S.E."/>
            <person name="Ravin N.V."/>
            <person name="Pankratov T.A."/>
            <person name="Rakitin A.L."/>
            <person name="Ivanova A.A."/>
            <person name="Beletsky A.V."/>
            <person name="Mardanov A.V."/>
            <person name="Sinninghe Damste J.S."/>
            <person name="Dedysh S.N."/>
        </authorList>
    </citation>
    <scope>NUCLEOTIDE SEQUENCE [LARGE SCALE GENOMIC DNA]</scope>
    <source>
        <strain evidence="8 9">SBC82</strain>
    </source>
</reference>
<dbReference type="GO" id="GO:0006689">
    <property type="term" value="P:ganglioside catabolic process"/>
    <property type="evidence" value="ECO:0007669"/>
    <property type="project" value="TreeGrafter"/>
</dbReference>
<dbReference type="GO" id="GO:0005764">
    <property type="term" value="C:lysosome"/>
    <property type="evidence" value="ECO:0007669"/>
    <property type="project" value="TreeGrafter"/>
</dbReference>
<organism evidence="8 9">
    <name type="scientific">Acidisarcina polymorpha</name>
    <dbReference type="NCBI Taxonomy" id="2211140"/>
    <lineage>
        <taxon>Bacteria</taxon>
        <taxon>Pseudomonadati</taxon>
        <taxon>Acidobacteriota</taxon>
        <taxon>Terriglobia</taxon>
        <taxon>Terriglobales</taxon>
        <taxon>Acidobacteriaceae</taxon>
        <taxon>Acidisarcina</taxon>
    </lineage>
</organism>
<dbReference type="Pfam" id="PF00728">
    <property type="entry name" value="Glyco_hydro_20"/>
    <property type="match status" value="1"/>
</dbReference>
<evidence type="ECO:0000259" key="6">
    <source>
        <dbReference type="Pfam" id="PF00728"/>
    </source>
</evidence>
<evidence type="ECO:0000256" key="1">
    <source>
        <dbReference type="ARBA" id="ARBA00006285"/>
    </source>
</evidence>
<dbReference type="PRINTS" id="PR00738">
    <property type="entry name" value="GLHYDRLASE20"/>
</dbReference>
<feature type="domain" description="Glycoside hydrolase family 20 catalytic" evidence="6">
    <location>
        <begin position="157"/>
        <end position="469"/>
    </location>
</feature>
<dbReference type="Pfam" id="PF02838">
    <property type="entry name" value="Glyco_hydro_20b"/>
    <property type="match status" value="1"/>
</dbReference>
<dbReference type="RefSeq" id="WP_114207106.1">
    <property type="nucleotide sequence ID" value="NZ_CP030840.1"/>
</dbReference>
<dbReference type="Gene3D" id="3.30.379.10">
    <property type="entry name" value="Chitobiase/beta-hexosaminidase domain 2-like"/>
    <property type="match status" value="1"/>
</dbReference>
<keyword evidence="9" id="KW-1185">Reference proteome</keyword>
<evidence type="ECO:0000256" key="5">
    <source>
        <dbReference type="SAM" id="SignalP"/>
    </source>
</evidence>
<evidence type="ECO:0000256" key="2">
    <source>
        <dbReference type="ARBA" id="ARBA00022801"/>
    </source>
</evidence>
<evidence type="ECO:0000259" key="7">
    <source>
        <dbReference type="Pfam" id="PF02838"/>
    </source>
</evidence>
<dbReference type="GO" id="GO:0005975">
    <property type="term" value="P:carbohydrate metabolic process"/>
    <property type="evidence" value="ECO:0007669"/>
    <property type="project" value="InterPro"/>
</dbReference>
<protein>
    <submittedName>
        <fullName evidence="8">Beta-hexosaminidase</fullName>
    </submittedName>
</protein>
<dbReference type="InterPro" id="IPR025705">
    <property type="entry name" value="Beta_hexosaminidase_sua/sub"/>
</dbReference>
<dbReference type="SUPFAM" id="SSF55545">
    <property type="entry name" value="beta-N-acetylhexosaminidase-like domain"/>
    <property type="match status" value="1"/>
</dbReference>
<evidence type="ECO:0000313" key="9">
    <source>
        <dbReference type="Proteomes" id="UP000253606"/>
    </source>
</evidence>
<dbReference type="KEGG" id="abas:ACPOL_2385"/>
<dbReference type="InterPro" id="IPR015882">
    <property type="entry name" value="HEX_bac_N"/>
</dbReference>
<dbReference type="InterPro" id="IPR015883">
    <property type="entry name" value="Glyco_hydro_20_cat"/>
</dbReference>
<evidence type="ECO:0000256" key="4">
    <source>
        <dbReference type="PIRSR" id="PIRSR625705-1"/>
    </source>
</evidence>
<dbReference type="GO" id="GO:0030203">
    <property type="term" value="P:glycosaminoglycan metabolic process"/>
    <property type="evidence" value="ECO:0007669"/>
    <property type="project" value="TreeGrafter"/>
</dbReference>
<dbReference type="GO" id="GO:0004563">
    <property type="term" value="F:beta-N-acetylhexosaminidase activity"/>
    <property type="evidence" value="ECO:0007669"/>
    <property type="project" value="InterPro"/>
</dbReference>
<accession>A0A2Z5FYZ9</accession>
<dbReference type="InterPro" id="IPR029018">
    <property type="entry name" value="Hex-like_dom2"/>
</dbReference>
<proteinExistence type="inferred from homology"/>